<feature type="compositionally biased region" description="Polar residues" evidence="6">
    <location>
        <begin position="78"/>
        <end position="92"/>
    </location>
</feature>
<dbReference type="CDD" id="cd06137">
    <property type="entry name" value="DEDDh_RNase"/>
    <property type="match status" value="1"/>
</dbReference>
<dbReference type="PANTHER" id="PTHR12801:SF45">
    <property type="entry name" value="RNA EXONUCLEASE 4"/>
    <property type="match status" value="1"/>
</dbReference>
<evidence type="ECO:0000256" key="3">
    <source>
        <dbReference type="ARBA" id="ARBA00022801"/>
    </source>
</evidence>
<feature type="region of interest" description="Disordered" evidence="6">
    <location>
        <begin position="65"/>
        <end position="112"/>
    </location>
</feature>
<evidence type="ECO:0000256" key="4">
    <source>
        <dbReference type="ARBA" id="ARBA00022839"/>
    </source>
</evidence>
<evidence type="ECO:0000256" key="6">
    <source>
        <dbReference type="SAM" id="MobiDB-lite"/>
    </source>
</evidence>
<evidence type="ECO:0000313" key="8">
    <source>
        <dbReference type="EMBL" id="KAK8856648.1"/>
    </source>
</evidence>
<feature type="compositionally biased region" description="Polar residues" evidence="6">
    <location>
        <begin position="103"/>
        <end position="112"/>
    </location>
</feature>
<dbReference type="Proteomes" id="UP001390339">
    <property type="component" value="Unassembled WGS sequence"/>
</dbReference>
<dbReference type="InterPro" id="IPR047021">
    <property type="entry name" value="REXO1/3/4-like"/>
</dbReference>
<gene>
    <name evidence="8" type="ORF">PGQ11_012560</name>
</gene>
<keyword evidence="1" id="KW-0698">rRNA processing</keyword>
<dbReference type="SUPFAM" id="SSF53098">
    <property type="entry name" value="Ribonuclease H-like"/>
    <property type="match status" value="1"/>
</dbReference>
<evidence type="ECO:0000313" key="9">
    <source>
        <dbReference type="Proteomes" id="UP001390339"/>
    </source>
</evidence>
<dbReference type="InterPro" id="IPR013520">
    <property type="entry name" value="Ribonucl_H"/>
</dbReference>
<evidence type="ECO:0000259" key="7">
    <source>
        <dbReference type="SMART" id="SM00479"/>
    </source>
</evidence>
<keyword evidence="9" id="KW-1185">Reference proteome</keyword>
<reference evidence="8 9" key="1">
    <citation type="journal article" date="2024" name="IMA Fungus">
        <title>Apiospora arundinis, a panoply of carbohydrate-active enzymes and secondary metabolites.</title>
        <authorList>
            <person name="Sorensen T."/>
            <person name="Petersen C."/>
            <person name="Muurmann A.T."/>
            <person name="Christiansen J.V."/>
            <person name="Brundto M.L."/>
            <person name="Overgaard C.K."/>
            <person name="Boysen A.T."/>
            <person name="Wollenberg R.D."/>
            <person name="Larsen T.O."/>
            <person name="Sorensen J.L."/>
            <person name="Nielsen K.L."/>
            <person name="Sondergaard T.E."/>
        </authorList>
    </citation>
    <scope>NUCLEOTIDE SEQUENCE [LARGE SCALE GENOMIC DNA]</scope>
    <source>
        <strain evidence="8 9">AAU 773</strain>
    </source>
</reference>
<keyword evidence="4 8" id="KW-0269">Exonuclease</keyword>
<evidence type="ECO:0000256" key="1">
    <source>
        <dbReference type="ARBA" id="ARBA00022552"/>
    </source>
</evidence>
<dbReference type="SMART" id="SM00479">
    <property type="entry name" value="EXOIII"/>
    <property type="match status" value="1"/>
</dbReference>
<dbReference type="PANTHER" id="PTHR12801">
    <property type="entry name" value="RNA EXONUCLEASE REXO1 / RECO3 FAMILY MEMBER-RELATED"/>
    <property type="match status" value="1"/>
</dbReference>
<feature type="domain" description="Exonuclease" evidence="7">
    <location>
        <begin position="201"/>
        <end position="404"/>
    </location>
</feature>
<comment type="function">
    <text evidence="5">Exoribonuclease involved in ribosome biosynthesis. Involved in the processing of ITS1, the internal transcribed spacer localized between the 18S and 5.8S rRNAs.</text>
</comment>
<proteinExistence type="predicted"/>
<dbReference type="InterPro" id="IPR012337">
    <property type="entry name" value="RNaseH-like_sf"/>
</dbReference>
<comment type="caution">
    <text evidence="8">The sequence shown here is derived from an EMBL/GenBank/DDBJ whole genome shotgun (WGS) entry which is preliminary data.</text>
</comment>
<evidence type="ECO:0000256" key="5">
    <source>
        <dbReference type="ARBA" id="ARBA00025599"/>
    </source>
</evidence>
<name>A0ABR2I2R3_9PEZI</name>
<keyword evidence="3" id="KW-0378">Hydrolase</keyword>
<dbReference type="InterPro" id="IPR036397">
    <property type="entry name" value="RNaseH_sf"/>
</dbReference>
<dbReference type="GO" id="GO:0004527">
    <property type="term" value="F:exonuclease activity"/>
    <property type="evidence" value="ECO:0007669"/>
    <property type="project" value="UniProtKB-KW"/>
</dbReference>
<dbReference type="EMBL" id="JAPCWZ010000007">
    <property type="protein sequence ID" value="KAK8856648.1"/>
    <property type="molecule type" value="Genomic_DNA"/>
</dbReference>
<keyword evidence="2" id="KW-0540">Nuclease</keyword>
<accession>A0ABR2I2R3</accession>
<evidence type="ECO:0000256" key="2">
    <source>
        <dbReference type="ARBA" id="ARBA00022722"/>
    </source>
</evidence>
<sequence>MQQATEMNGVTLDHSPDQSAEYIQCLQSLVHSHGTLKQKGFIVEQLSASDLERKKRCQRCCRALNPAKPKKTPEQRRSSSSPTRDGPTTASTYRDRTPPAKPSSGSSTQTRNLCEDDAWLPAPAASENKKNANNAKNQCKYHDGEVDRKTRQWTCCNKPAFTKPCKTMDDHDPRQYRPGELEKNWQFHHTPSATGQPRACVAVVFDCEMGVTEAGESELIRVSVVDYFTSAILLDSLVWPDAKMSSLNTPFSGVSWKALNDARRNRTCIFGREKARKAVWSLISPETIVIGHGANNDLNILRWIHPSIVDTLLVEQEFKEMERLSAAMAEEAANVLAQQNGKELVDLQEVGVEDKPKEGGLSLKKLAKERLDRAIQLKGKGHDSIEDAVATRDILHWHVTRKLQPRP</sequence>
<dbReference type="Gene3D" id="3.30.420.10">
    <property type="entry name" value="Ribonuclease H-like superfamily/Ribonuclease H"/>
    <property type="match status" value="1"/>
</dbReference>
<protein>
    <submittedName>
        <fullName evidence="8">RNA exonuclease 3</fullName>
    </submittedName>
</protein>
<organism evidence="8 9">
    <name type="scientific">Apiospora arundinis</name>
    <dbReference type="NCBI Taxonomy" id="335852"/>
    <lineage>
        <taxon>Eukaryota</taxon>
        <taxon>Fungi</taxon>
        <taxon>Dikarya</taxon>
        <taxon>Ascomycota</taxon>
        <taxon>Pezizomycotina</taxon>
        <taxon>Sordariomycetes</taxon>
        <taxon>Xylariomycetidae</taxon>
        <taxon>Amphisphaeriales</taxon>
        <taxon>Apiosporaceae</taxon>
        <taxon>Apiospora</taxon>
    </lineage>
</organism>